<protein>
    <recommendedName>
        <fullName evidence="2">C2 NT-type domain-containing protein</fullName>
    </recommendedName>
</protein>
<dbReference type="OrthoDB" id="3365224at2759"/>
<feature type="region of interest" description="Disordered" evidence="1">
    <location>
        <begin position="200"/>
        <end position="304"/>
    </location>
</feature>
<feature type="compositionally biased region" description="Low complexity" evidence="1">
    <location>
        <begin position="235"/>
        <end position="275"/>
    </location>
</feature>
<dbReference type="RefSeq" id="XP_019018056.1">
    <property type="nucleotide sequence ID" value="XM_019164346.1"/>
</dbReference>
<dbReference type="Proteomes" id="UP000094455">
    <property type="component" value="Unassembled WGS sequence"/>
</dbReference>
<dbReference type="GeneID" id="30181033"/>
<organism evidence="3 4">
    <name type="scientific">Pichia membranifaciens NRRL Y-2026</name>
    <dbReference type="NCBI Taxonomy" id="763406"/>
    <lineage>
        <taxon>Eukaryota</taxon>
        <taxon>Fungi</taxon>
        <taxon>Dikarya</taxon>
        <taxon>Ascomycota</taxon>
        <taxon>Saccharomycotina</taxon>
        <taxon>Pichiomycetes</taxon>
        <taxon>Pichiales</taxon>
        <taxon>Pichiaceae</taxon>
        <taxon>Pichia</taxon>
    </lineage>
</organism>
<reference evidence="3 4" key="1">
    <citation type="journal article" date="2016" name="Proc. Natl. Acad. Sci. U.S.A.">
        <title>Comparative genomics of biotechnologically important yeasts.</title>
        <authorList>
            <person name="Riley R."/>
            <person name="Haridas S."/>
            <person name="Wolfe K.H."/>
            <person name="Lopes M.R."/>
            <person name="Hittinger C.T."/>
            <person name="Goeker M."/>
            <person name="Salamov A.A."/>
            <person name="Wisecaver J.H."/>
            <person name="Long T.M."/>
            <person name="Calvey C.H."/>
            <person name="Aerts A.L."/>
            <person name="Barry K.W."/>
            <person name="Choi C."/>
            <person name="Clum A."/>
            <person name="Coughlan A.Y."/>
            <person name="Deshpande S."/>
            <person name="Douglass A.P."/>
            <person name="Hanson S.J."/>
            <person name="Klenk H.-P."/>
            <person name="LaButti K.M."/>
            <person name="Lapidus A."/>
            <person name="Lindquist E.A."/>
            <person name="Lipzen A.M."/>
            <person name="Meier-Kolthoff J.P."/>
            <person name="Ohm R.A."/>
            <person name="Otillar R.P."/>
            <person name="Pangilinan J.L."/>
            <person name="Peng Y."/>
            <person name="Rokas A."/>
            <person name="Rosa C.A."/>
            <person name="Scheuner C."/>
            <person name="Sibirny A.A."/>
            <person name="Slot J.C."/>
            <person name="Stielow J.B."/>
            <person name="Sun H."/>
            <person name="Kurtzman C.P."/>
            <person name="Blackwell M."/>
            <person name="Grigoriev I.V."/>
            <person name="Jeffries T.W."/>
        </authorList>
    </citation>
    <scope>NUCLEOTIDE SEQUENCE [LARGE SCALE GENOMIC DNA]</scope>
    <source>
        <strain evidence="3 4">NRRL Y-2026</strain>
    </source>
</reference>
<dbReference type="Pfam" id="PF10358">
    <property type="entry name" value="NT-C2"/>
    <property type="match status" value="1"/>
</dbReference>
<evidence type="ECO:0000259" key="2">
    <source>
        <dbReference type="PROSITE" id="PS51840"/>
    </source>
</evidence>
<gene>
    <name evidence="3" type="ORF">PICMEDRAFT_72966</name>
</gene>
<keyword evidence="4" id="KW-1185">Reference proteome</keyword>
<feature type="domain" description="C2 NT-type" evidence="2">
    <location>
        <begin position="11"/>
        <end position="161"/>
    </location>
</feature>
<evidence type="ECO:0000313" key="3">
    <source>
        <dbReference type="EMBL" id="ODQ46943.1"/>
    </source>
</evidence>
<dbReference type="AlphaFoldDB" id="A0A1E3NNB0"/>
<dbReference type="PROSITE" id="PS51840">
    <property type="entry name" value="C2_NT"/>
    <property type="match status" value="1"/>
</dbReference>
<sequence length="495" mass="56064">MGFGRRVNQPENTEKMRRIAFELELEVVELVNVPMFDDTECYIVSTISNDKIKNNYKKLHISSHTTHPVPIKNHKVRFGDVGKQSTEFRLQAQSNSKGDVLSDKWLCISFMLKHQDRQELLGILTLNLTEYVNEKSKKELRFLLEKSKTNTIVKLNLQIRHLEHDESVTYQTIAKEQASPAHSLESSGLLRLSSVKSTNELSSRGGFSMDGLRTPTKPSSTAGRLALQVPSPSALRSNNSLLERASSRRSSNPGMNSPSNVSTPTSSSPRSPRSNKLQFSTSSSNVTSPTLAINAGQRDSMKNTSTQTMMNDACESAVNDVSLLDDLINKTYRFTWQLKCTSYEEFTPAECVKDIIERNGNGWKKNDEGVDLVDVVENEFKENSVQQRNKSSLFSLNTSEDLRQRDHREPDIFSEFKGFESVQLNESDEDSDEFDHRHGHGHGHGRGALDDDSDSIFYSYYSRDRHDASKIKRYKPLTEAEVREDLRSWHISAES</sequence>
<dbReference type="EMBL" id="KV454003">
    <property type="protein sequence ID" value="ODQ46943.1"/>
    <property type="molecule type" value="Genomic_DNA"/>
</dbReference>
<feature type="region of interest" description="Disordered" evidence="1">
    <location>
        <begin position="427"/>
        <end position="453"/>
    </location>
</feature>
<accession>A0A1E3NNB0</accession>
<feature type="compositionally biased region" description="Polar residues" evidence="1">
    <location>
        <begin position="276"/>
        <end position="291"/>
    </location>
</feature>
<dbReference type="InterPro" id="IPR019448">
    <property type="entry name" value="NT-C2"/>
</dbReference>
<proteinExistence type="predicted"/>
<dbReference type="STRING" id="763406.A0A1E3NNB0"/>
<name>A0A1E3NNB0_9ASCO</name>
<evidence type="ECO:0000256" key="1">
    <source>
        <dbReference type="SAM" id="MobiDB-lite"/>
    </source>
</evidence>
<evidence type="ECO:0000313" key="4">
    <source>
        <dbReference type="Proteomes" id="UP000094455"/>
    </source>
</evidence>